<dbReference type="Pfam" id="PF08773">
    <property type="entry name" value="CathepsinC_exc"/>
    <property type="match status" value="1"/>
</dbReference>
<feature type="signal peptide" evidence="17">
    <location>
        <begin position="1"/>
        <end position="22"/>
    </location>
</feature>
<evidence type="ECO:0000256" key="2">
    <source>
        <dbReference type="ARBA" id="ARBA00001923"/>
    </source>
</evidence>
<dbReference type="InterPro" id="IPR013128">
    <property type="entry name" value="Peptidase_C1A"/>
</dbReference>
<comment type="subunit">
    <text evidence="4">Tetramer of heterotrimers consisting of exclusion domain, heavy- and light chains.</text>
</comment>
<keyword evidence="7" id="KW-0645">Protease</keyword>
<organism evidence="19 20">
    <name type="scientific">Stegodyphus mimosarum</name>
    <name type="common">African social velvet spider</name>
    <dbReference type="NCBI Taxonomy" id="407821"/>
    <lineage>
        <taxon>Eukaryota</taxon>
        <taxon>Metazoa</taxon>
        <taxon>Ecdysozoa</taxon>
        <taxon>Arthropoda</taxon>
        <taxon>Chelicerata</taxon>
        <taxon>Arachnida</taxon>
        <taxon>Araneae</taxon>
        <taxon>Araneomorphae</taxon>
        <taxon>Entelegynae</taxon>
        <taxon>Eresoidea</taxon>
        <taxon>Eresidae</taxon>
        <taxon>Stegodyphus</taxon>
    </lineage>
</organism>
<dbReference type="InterPro" id="IPR000169">
    <property type="entry name" value="Pept_cys_AS"/>
</dbReference>
<dbReference type="Proteomes" id="UP000054359">
    <property type="component" value="Unassembled WGS sequence"/>
</dbReference>
<dbReference type="STRING" id="407821.A0A087TBV8"/>
<dbReference type="EMBL" id="KK114506">
    <property type="protein sequence ID" value="KFM62597.1"/>
    <property type="molecule type" value="Genomic_DNA"/>
</dbReference>
<accession>A0A087TBV8</accession>
<evidence type="ECO:0000256" key="4">
    <source>
        <dbReference type="ARBA" id="ARBA00011610"/>
    </source>
</evidence>
<protein>
    <recommendedName>
        <fullName evidence="6">Dipeptidyl peptidase 1</fullName>
        <ecNumber evidence="5">3.4.14.1</ecNumber>
    </recommendedName>
    <alternativeName>
        <fullName evidence="13">Cathepsin C</fullName>
    </alternativeName>
    <alternativeName>
        <fullName evidence="12">Cathepsin J</fullName>
    </alternativeName>
    <alternativeName>
        <fullName evidence="15">Dipeptidyl peptidase I</fullName>
    </alternativeName>
    <alternativeName>
        <fullName evidence="14">Dipeptidyl transferase</fullName>
    </alternativeName>
</protein>
<dbReference type="InterPro" id="IPR000668">
    <property type="entry name" value="Peptidase_C1A_C"/>
</dbReference>
<dbReference type="FunFam" id="2.40.128.80:FF:000003">
    <property type="entry name" value="Cathepsin C"/>
    <property type="match status" value="1"/>
</dbReference>
<evidence type="ECO:0000256" key="3">
    <source>
        <dbReference type="ARBA" id="ARBA00008455"/>
    </source>
</evidence>
<dbReference type="InterPro" id="IPR036496">
    <property type="entry name" value="CathepsinC_exc_dom_sf"/>
</dbReference>
<evidence type="ECO:0000256" key="11">
    <source>
        <dbReference type="ARBA" id="ARBA00023214"/>
    </source>
</evidence>
<evidence type="ECO:0000256" key="17">
    <source>
        <dbReference type="SAM" id="SignalP"/>
    </source>
</evidence>
<dbReference type="SUPFAM" id="SSF54001">
    <property type="entry name" value="Cysteine proteinases"/>
    <property type="match status" value="1"/>
</dbReference>
<reference evidence="19 20" key="1">
    <citation type="submission" date="2013-11" db="EMBL/GenBank/DDBJ databases">
        <title>Genome sequencing of Stegodyphus mimosarum.</title>
        <authorList>
            <person name="Bechsgaard J."/>
        </authorList>
    </citation>
    <scope>NUCLEOTIDE SEQUENCE [LARGE SCALE GENOMIC DNA]</scope>
</reference>
<feature type="domain" description="Peptidase C1A papain C-terminal" evidence="18">
    <location>
        <begin position="227"/>
        <end position="453"/>
    </location>
</feature>
<evidence type="ECO:0000256" key="9">
    <source>
        <dbReference type="ARBA" id="ARBA00022807"/>
    </source>
</evidence>
<evidence type="ECO:0000256" key="8">
    <source>
        <dbReference type="ARBA" id="ARBA00022801"/>
    </source>
</evidence>
<dbReference type="AlphaFoldDB" id="A0A087TBV8"/>
<evidence type="ECO:0000256" key="10">
    <source>
        <dbReference type="ARBA" id="ARBA00023157"/>
    </source>
</evidence>
<keyword evidence="9" id="KW-0788">Thiol protease</keyword>
<feature type="chain" id="PRO_5018724467" description="Dipeptidyl peptidase 1" evidence="17">
    <location>
        <begin position="23"/>
        <end position="456"/>
    </location>
</feature>
<dbReference type="PRINTS" id="PR00705">
    <property type="entry name" value="PAPAIN"/>
</dbReference>
<dbReference type="PROSITE" id="PS00139">
    <property type="entry name" value="THIOL_PROTEASE_CYS"/>
    <property type="match status" value="1"/>
</dbReference>
<comment type="function">
    <text evidence="16">Thiol protease. Has dipeptidylpeptidase activity. Active against a broad range of dipeptide substrates composed of both polar and hydrophobic amino acids. Proline cannot occupy the P1 position and arginine cannot occupy the P2 position of the substrate. Can act as both an exopeptidase and endopeptidase. Activates serine proteases such as elastase, cathepsin G and granzymes A and B.</text>
</comment>
<comment type="catalytic activity">
    <reaction evidence="1">
        <text>Release of an N-terminal dipeptide, Xaa-Yaa-|-Zaa-, except when Xaa is Arg or Lys, or Yaa or Zaa is Pro.</text>
        <dbReference type="EC" id="3.4.14.1"/>
    </reaction>
</comment>
<evidence type="ECO:0000313" key="20">
    <source>
        <dbReference type="Proteomes" id="UP000054359"/>
    </source>
</evidence>
<evidence type="ECO:0000256" key="7">
    <source>
        <dbReference type="ARBA" id="ARBA00022670"/>
    </source>
</evidence>
<dbReference type="SMART" id="SM00645">
    <property type="entry name" value="Pept_C1"/>
    <property type="match status" value="1"/>
</dbReference>
<evidence type="ECO:0000259" key="18">
    <source>
        <dbReference type="SMART" id="SM00645"/>
    </source>
</evidence>
<dbReference type="PANTHER" id="PTHR12411">
    <property type="entry name" value="CYSTEINE PROTEASE FAMILY C1-RELATED"/>
    <property type="match status" value="1"/>
</dbReference>
<comment type="cofactor">
    <cofactor evidence="2">
        <name>chloride</name>
        <dbReference type="ChEBI" id="CHEBI:17996"/>
    </cofactor>
</comment>
<comment type="similarity">
    <text evidence="3">Belongs to the peptidase C1 family.</text>
</comment>
<keyword evidence="20" id="KW-1185">Reference proteome</keyword>
<keyword evidence="8" id="KW-0378">Hydrolase</keyword>
<dbReference type="GO" id="GO:0008239">
    <property type="term" value="F:dipeptidyl-peptidase activity"/>
    <property type="evidence" value="ECO:0007669"/>
    <property type="project" value="UniProtKB-EC"/>
</dbReference>
<dbReference type="Pfam" id="PF00112">
    <property type="entry name" value="Peptidase_C1"/>
    <property type="match status" value="1"/>
</dbReference>
<dbReference type="Gene3D" id="3.90.70.10">
    <property type="entry name" value="Cysteine proteinases"/>
    <property type="match status" value="1"/>
</dbReference>
<dbReference type="SUPFAM" id="SSF75001">
    <property type="entry name" value="Dipeptidyl peptidase I (cathepsin C), exclusion domain"/>
    <property type="match status" value="1"/>
</dbReference>
<evidence type="ECO:0000256" key="16">
    <source>
        <dbReference type="ARBA" id="ARBA00045556"/>
    </source>
</evidence>
<keyword evidence="11" id="KW-0868">Chloride</keyword>
<keyword evidence="17" id="KW-0732">Signal</keyword>
<dbReference type="Gene3D" id="2.40.128.80">
    <property type="entry name" value="Cathepsin C, exclusion domain"/>
    <property type="match status" value="1"/>
</dbReference>
<evidence type="ECO:0000256" key="15">
    <source>
        <dbReference type="ARBA" id="ARBA00032961"/>
    </source>
</evidence>
<dbReference type="PROSITE" id="PS00640">
    <property type="entry name" value="THIOL_PROTEASE_ASN"/>
    <property type="match status" value="1"/>
</dbReference>
<dbReference type="InterPro" id="IPR014882">
    <property type="entry name" value="CathepsinC_exc"/>
</dbReference>
<keyword evidence="10" id="KW-1015">Disulfide bond</keyword>
<evidence type="ECO:0000313" key="19">
    <source>
        <dbReference type="EMBL" id="KFM62597.1"/>
    </source>
</evidence>
<evidence type="ECO:0000256" key="6">
    <source>
        <dbReference type="ARBA" id="ARBA00014709"/>
    </source>
</evidence>
<dbReference type="OMA" id="MNSRIMI"/>
<evidence type="ECO:0000256" key="5">
    <source>
        <dbReference type="ARBA" id="ARBA00012059"/>
    </source>
</evidence>
<dbReference type="PROSITE" id="PS00639">
    <property type="entry name" value="THIOL_PROTEASE_HIS"/>
    <property type="match status" value="1"/>
</dbReference>
<dbReference type="InterPro" id="IPR025661">
    <property type="entry name" value="Pept_asp_AS"/>
</dbReference>
<name>A0A087TBV8_STEMI</name>
<dbReference type="InterPro" id="IPR025660">
    <property type="entry name" value="Pept_his_AS"/>
</dbReference>
<proteinExistence type="inferred from homology"/>
<dbReference type="GO" id="GO:0006508">
    <property type="term" value="P:proteolysis"/>
    <property type="evidence" value="ECO:0007669"/>
    <property type="project" value="UniProtKB-KW"/>
</dbReference>
<gene>
    <name evidence="19" type="ORF">X975_04120</name>
</gene>
<evidence type="ECO:0000256" key="13">
    <source>
        <dbReference type="ARBA" id="ARBA00029779"/>
    </source>
</evidence>
<dbReference type="GO" id="GO:0008234">
    <property type="term" value="F:cysteine-type peptidase activity"/>
    <property type="evidence" value="ECO:0007669"/>
    <property type="project" value="UniProtKB-KW"/>
</dbReference>
<sequence length="456" mass="51605">MDFKVKLKFIWILLFLFHHVVSDTPANCTYEDIRGEWIFQEGKREGDSTIDCANFTGPVIHTLALNLLFPNVAIDEFGNKGYWTIVYNQGFEVVINYRKYFAFSAYTKDANGIVTSYCHKILPGWSHDILGKNWACYTGQKVEERSRIKMHAADPLPSLRSASLNHNIMVNEINRLQKSWTAFAYPELRNISMSDLIKRAGGLKSRIYSPPPPFQENLKLDKSLSQLPAEFDWRNVNGINFVSPVRNQGECGSCYAFSSLAMLESRLRIMTNNTLKVVFSPQDIVSCSEYSQGCEGGFPYVIAGKYAQDFGVLPETCYPYEGHDDVCSVAKCKRFYVAKYKYVGGFFGGCNEELMKLDLLQNGPVTVAFEVYPDFMYYSSGIYHHTGVGARYNPFHLVNHGVLITGYGTDNATGEKFWIVKNSWGTGWGEEGYFRIRRGTNECNIESMAVSAIPIP</sequence>
<feature type="non-terminal residue" evidence="19">
    <location>
        <position position="456"/>
    </location>
</feature>
<evidence type="ECO:0000256" key="1">
    <source>
        <dbReference type="ARBA" id="ARBA00000738"/>
    </source>
</evidence>
<dbReference type="InterPro" id="IPR038765">
    <property type="entry name" value="Papain-like_cys_pep_sf"/>
</dbReference>
<dbReference type="EC" id="3.4.14.1" evidence="5"/>
<evidence type="ECO:0000256" key="12">
    <source>
        <dbReference type="ARBA" id="ARBA00029762"/>
    </source>
</evidence>
<evidence type="ECO:0000256" key="14">
    <source>
        <dbReference type="ARBA" id="ARBA00030778"/>
    </source>
</evidence>
<dbReference type="OrthoDB" id="3789175at2759"/>